<reference evidence="2 3" key="1">
    <citation type="submission" date="2021-08" db="EMBL/GenBank/DDBJ databases">
        <title>Complete genome sequence of Leptospira kobayashii strain E30.</title>
        <authorList>
            <person name="Nakao R."/>
            <person name="Nakamura S."/>
            <person name="Masuzawa T."/>
            <person name="Koizumi N."/>
        </authorList>
    </citation>
    <scope>NUCLEOTIDE SEQUENCE [LARGE SCALE GENOMIC DNA]</scope>
    <source>
        <strain evidence="2 3">E30</strain>
    </source>
</reference>
<name>A0ABM7UFG8_9LEPT</name>
<organism evidence="2 3">
    <name type="scientific">Leptospira kobayashii</name>
    <dbReference type="NCBI Taxonomy" id="1917830"/>
    <lineage>
        <taxon>Bacteria</taxon>
        <taxon>Pseudomonadati</taxon>
        <taxon>Spirochaetota</taxon>
        <taxon>Spirochaetia</taxon>
        <taxon>Leptospirales</taxon>
        <taxon>Leptospiraceae</taxon>
        <taxon>Leptospira</taxon>
    </lineage>
</organism>
<dbReference type="SUPFAM" id="SSF52833">
    <property type="entry name" value="Thioredoxin-like"/>
    <property type="match status" value="1"/>
</dbReference>
<dbReference type="CDD" id="cd03024">
    <property type="entry name" value="DsbA_FrnE"/>
    <property type="match status" value="1"/>
</dbReference>
<evidence type="ECO:0000313" key="3">
    <source>
        <dbReference type="Proteomes" id="UP000245263"/>
    </source>
</evidence>
<accession>A0ABM7UFG8</accession>
<evidence type="ECO:0000259" key="1">
    <source>
        <dbReference type="Pfam" id="PF01323"/>
    </source>
</evidence>
<dbReference type="EMBL" id="AP025028">
    <property type="protein sequence ID" value="BDA77301.1"/>
    <property type="molecule type" value="Genomic_DNA"/>
</dbReference>
<proteinExistence type="predicted"/>
<evidence type="ECO:0000313" key="2">
    <source>
        <dbReference type="EMBL" id="BDA77301.1"/>
    </source>
</evidence>
<dbReference type="PANTHER" id="PTHR13887:SF41">
    <property type="entry name" value="THIOREDOXIN SUPERFAMILY PROTEIN"/>
    <property type="match status" value="1"/>
</dbReference>
<gene>
    <name evidence="2" type="primary">dsb</name>
    <name evidence="2" type="ORF">LPTSP3_g02310</name>
</gene>
<dbReference type="Proteomes" id="UP000245263">
    <property type="component" value="Chromosome 1"/>
</dbReference>
<dbReference type="Pfam" id="PF01323">
    <property type="entry name" value="DSBA"/>
    <property type="match status" value="1"/>
</dbReference>
<dbReference type="RefSeq" id="WP_109021909.1">
    <property type="nucleotide sequence ID" value="NZ_AP025028.1"/>
</dbReference>
<dbReference type="InterPro" id="IPR001853">
    <property type="entry name" value="DSBA-like_thioredoxin_dom"/>
</dbReference>
<dbReference type="Gene3D" id="3.40.30.10">
    <property type="entry name" value="Glutaredoxin"/>
    <property type="match status" value="1"/>
</dbReference>
<dbReference type="InterPro" id="IPR036249">
    <property type="entry name" value="Thioredoxin-like_sf"/>
</dbReference>
<dbReference type="PANTHER" id="PTHR13887">
    <property type="entry name" value="GLUTATHIONE S-TRANSFERASE KAPPA"/>
    <property type="match status" value="1"/>
</dbReference>
<keyword evidence="3" id="KW-1185">Reference proteome</keyword>
<protein>
    <submittedName>
        <fullName evidence="2">DSBA oxidoreductase</fullName>
    </submittedName>
</protein>
<feature type="domain" description="DSBA-like thioredoxin" evidence="1">
    <location>
        <begin position="10"/>
        <end position="208"/>
    </location>
</feature>
<sequence length="220" mass="25066">MLTSSSPLKIDIVSDVVCPWCYVGKRKLEIALEQLGNRVVPEIKWRPFQLNPELPEEGVPYREHLVAKFGNERGLDAAWERIMKIGIDIGIPFHFEKIERAPNTLKLHTFLSLLTDPAKQDKMADLFFQSHFISGADLTNREVVHGIVKQFISDESIFNDVWDKGMGTNDIRQEIAYYHQNGISGVPYYIFQGKYAVSGAQNPEIFVEVVETILREEEGA</sequence>